<sequence>MSVFKMPAKLLKEIEAIIAKFWWCQSEAGNGIHWKSWGSMGIIKSQGGLGFRDFISFNRALLAKQLWRMIKVPQSLVSRVFKEKYFLNCDVMEAELKGSPSYIWRSIWSSMNLVKEGLVWRVGNGRDISIWKDKWLPRPVTYQVQTPPNILDPNCRVSDLINESSKSWKEDLVKTIFCKEETDLILSIPISRRGASDKKIWAGSTRGIFTVKSAYHMDTCLSKRRRGEPSSGGEDAGMWKDLWKLEAPGKIRMFVWGSLSNVLPTKDVLYRKNILKDNLCPICTREPESVIHALWSCPAARDVWGADSSKLKKWNSSFCDFQQLWKDMSTRLDSEELQMTAVKFQLLWKRRNAFVFKNQFMSPESISTLAQAEVSMLREANSMDSRGVEGGVSATVASRHWKAPEWPAVKVNFDASFDKLQKRGGIGIVVRDWEGKLKACLTSSRKNVFTAA</sequence>
<gene>
    <name evidence="2" type="ORF">CIPAW_06G052300</name>
</gene>
<evidence type="ECO:0000259" key="1">
    <source>
        <dbReference type="Pfam" id="PF13966"/>
    </source>
</evidence>
<comment type="caution">
    <text evidence="2">The sequence shown here is derived from an EMBL/GenBank/DDBJ whole genome shotgun (WGS) entry which is preliminary data.</text>
</comment>
<evidence type="ECO:0000313" key="3">
    <source>
        <dbReference type="Proteomes" id="UP000811609"/>
    </source>
</evidence>
<keyword evidence="3" id="KW-1185">Reference proteome</keyword>
<organism evidence="2 3">
    <name type="scientific">Carya illinoinensis</name>
    <name type="common">Pecan</name>
    <dbReference type="NCBI Taxonomy" id="32201"/>
    <lineage>
        <taxon>Eukaryota</taxon>
        <taxon>Viridiplantae</taxon>
        <taxon>Streptophyta</taxon>
        <taxon>Embryophyta</taxon>
        <taxon>Tracheophyta</taxon>
        <taxon>Spermatophyta</taxon>
        <taxon>Magnoliopsida</taxon>
        <taxon>eudicotyledons</taxon>
        <taxon>Gunneridae</taxon>
        <taxon>Pentapetalae</taxon>
        <taxon>rosids</taxon>
        <taxon>fabids</taxon>
        <taxon>Fagales</taxon>
        <taxon>Juglandaceae</taxon>
        <taxon>Carya</taxon>
    </lineage>
</organism>
<dbReference type="EMBL" id="CM031814">
    <property type="protein sequence ID" value="KAG6650561.1"/>
    <property type="molecule type" value="Genomic_DNA"/>
</dbReference>
<dbReference type="AlphaFoldDB" id="A0A8T1Q809"/>
<dbReference type="PANTHER" id="PTHR33116:SF86">
    <property type="entry name" value="REVERSE TRANSCRIPTASE DOMAIN-CONTAINING PROTEIN"/>
    <property type="match status" value="1"/>
</dbReference>
<feature type="domain" description="Reverse transcriptase zinc-binding" evidence="1">
    <location>
        <begin position="209"/>
        <end position="304"/>
    </location>
</feature>
<dbReference type="Pfam" id="PF13966">
    <property type="entry name" value="zf-RVT"/>
    <property type="match status" value="1"/>
</dbReference>
<dbReference type="Proteomes" id="UP000811609">
    <property type="component" value="Chromosome 6"/>
</dbReference>
<name>A0A8T1Q809_CARIL</name>
<accession>A0A8T1Q809</accession>
<evidence type="ECO:0000313" key="2">
    <source>
        <dbReference type="EMBL" id="KAG6650561.1"/>
    </source>
</evidence>
<proteinExistence type="predicted"/>
<dbReference type="PANTHER" id="PTHR33116">
    <property type="entry name" value="REVERSE TRANSCRIPTASE ZINC-BINDING DOMAIN-CONTAINING PROTEIN-RELATED-RELATED"/>
    <property type="match status" value="1"/>
</dbReference>
<protein>
    <recommendedName>
        <fullName evidence="1">Reverse transcriptase zinc-binding domain-containing protein</fullName>
    </recommendedName>
</protein>
<dbReference type="InterPro" id="IPR026960">
    <property type="entry name" value="RVT-Znf"/>
</dbReference>
<reference evidence="2" key="1">
    <citation type="submission" date="2020-12" db="EMBL/GenBank/DDBJ databases">
        <title>WGS assembly of Carya illinoinensis cv. Pawnee.</title>
        <authorList>
            <person name="Platts A."/>
            <person name="Shu S."/>
            <person name="Wright S."/>
            <person name="Barry K."/>
            <person name="Edger P."/>
            <person name="Pires J.C."/>
            <person name="Schmutz J."/>
        </authorList>
    </citation>
    <scope>NUCLEOTIDE SEQUENCE</scope>
    <source>
        <tissue evidence="2">Leaf</tissue>
    </source>
</reference>